<evidence type="ECO:0000313" key="3">
    <source>
        <dbReference type="EMBL" id="ATY84609.1"/>
    </source>
</evidence>
<evidence type="ECO:0000256" key="1">
    <source>
        <dbReference type="SAM" id="Phobius"/>
    </source>
</evidence>
<dbReference type="EMBL" id="LR792683">
    <property type="protein sequence ID" value="CAB3392331.1"/>
    <property type="molecule type" value="Genomic_DNA"/>
</dbReference>
<reference evidence="3" key="2">
    <citation type="journal article" date="2018" name="Genome Announc.">
        <title>Complete Genome Sequence of Kyrpidia sp. Strain EA-1, a Thermophilic Knallgas Bacterium, Isolated from the Azores.</title>
        <authorList>
            <person name="Reiner J.E."/>
            <person name="Lapp C.J."/>
            <person name="Bunk B."/>
            <person name="Sproer C."/>
            <person name="Overmann J."/>
            <person name="Gescher J."/>
        </authorList>
    </citation>
    <scope>NUCLEOTIDE SEQUENCE</scope>
    <source>
        <strain evidence="3">EA-1</strain>
    </source>
</reference>
<accession>A0A2K8N5H5</accession>
<feature type="transmembrane region" description="Helical" evidence="1">
    <location>
        <begin position="174"/>
        <end position="193"/>
    </location>
</feature>
<dbReference type="Proteomes" id="UP000231932">
    <property type="component" value="Chromosome"/>
</dbReference>
<reference evidence="5" key="1">
    <citation type="submission" date="2017-11" db="EMBL/GenBank/DDBJ databases">
        <title>Complete Genome Sequence of Kyrpidia sp. Strain EA-1, a thermophilic, hydrogen-oxidizing Bacterium, isolated from the Azores.</title>
        <authorList>
            <person name="Reiner J.E."/>
            <person name="Lapp C.J."/>
            <person name="Bunk B."/>
            <person name="Gescher J."/>
        </authorList>
    </citation>
    <scope>NUCLEOTIDE SEQUENCE [LARGE SCALE GENOMIC DNA]</scope>
    <source>
        <strain evidence="5">EA-1</strain>
    </source>
</reference>
<organism evidence="3 5">
    <name type="scientific">Kyrpidia spormannii</name>
    <dbReference type="NCBI Taxonomy" id="2055160"/>
    <lineage>
        <taxon>Bacteria</taxon>
        <taxon>Bacillati</taxon>
        <taxon>Bacillota</taxon>
        <taxon>Bacilli</taxon>
        <taxon>Bacillales</taxon>
        <taxon>Alicyclobacillaceae</taxon>
        <taxon>Kyrpidia</taxon>
    </lineage>
</organism>
<dbReference type="SMART" id="SM01001">
    <property type="entry name" value="AIRC"/>
    <property type="match status" value="1"/>
</dbReference>
<feature type="transmembrane region" description="Helical" evidence="1">
    <location>
        <begin position="213"/>
        <end position="232"/>
    </location>
</feature>
<dbReference type="Pfam" id="PF00731">
    <property type="entry name" value="AIRC"/>
    <property type="match status" value="1"/>
</dbReference>
<dbReference type="RefSeq" id="WP_100667426.1">
    <property type="nucleotide sequence ID" value="NZ_CP024955.1"/>
</dbReference>
<dbReference type="GO" id="GO:0006189">
    <property type="term" value="P:'de novo' IMP biosynthetic process"/>
    <property type="evidence" value="ECO:0007669"/>
    <property type="project" value="InterPro"/>
</dbReference>
<keyword evidence="5" id="KW-1185">Reference proteome</keyword>
<dbReference type="PANTHER" id="PTHR43064">
    <property type="entry name" value="PHOSPHORIBOSYLAMINOIMIDAZOLE CARBOXYLASE-RELATED"/>
    <property type="match status" value="1"/>
</dbReference>
<dbReference type="PANTHER" id="PTHR43064:SF1">
    <property type="entry name" value="SLL1489 PROTEIN"/>
    <property type="match status" value="1"/>
</dbReference>
<dbReference type="Gene3D" id="3.40.50.1970">
    <property type="match status" value="1"/>
</dbReference>
<dbReference type="GO" id="GO:0016787">
    <property type="term" value="F:hydrolase activity"/>
    <property type="evidence" value="ECO:0007669"/>
    <property type="project" value="UniProtKB-KW"/>
</dbReference>
<dbReference type="SUPFAM" id="SSF52255">
    <property type="entry name" value="N5-CAIR mutase (phosphoribosylaminoimidazole carboxylase, PurE)"/>
    <property type="match status" value="1"/>
</dbReference>
<dbReference type="KEGG" id="kyr:CVV65_06330"/>
<keyword evidence="1" id="KW-0812">Transmembrane</keyword>
<feature type="domain" description="PurE" evidence="2">
    <location>
        <begin position="119"/>
        <end position="251"/>
    </location>
</feature>
<evidence type="ECO:0000313" key="6">
    <source>
        <dbReference type="Proteomes" id="UP000502196"/>
    </source>
</evidence>
<sequence length="252" mass="27118">MREPRGFREVLEAVQRGEWTVEEGFRALGRLSAEDLGYARLDHHRALRKGFPEVVYCEGKTPEQAAEILERLARQGGNVLGTRAEPRVAELLRMRVPECEYDPLARTVVIRQEPRRKIGDVLVVCAGTSDLPVAREAMVTAELMGARVELLADVGVAGLHRLLTHLDRLYRARVIVVVAGMEGALVSVVAGLVDKPVIGVPTSVGYGAQWQGLTPLMGMLASCAPGVAVVNIDNGFGAGYMAALINGLGESA</sequence>
<keyword evidence="1" id="KW-1133">Transmembrane helix</keyword>
<evidence type="ECO:0000259" key="2">
    <source>
        <dbReference type="SMART" id="SM01001"/>
    </source>
</evidence>
<dbReference type="InterPro" id="IPR039476">
    <property type="entry name" value="P2CMN_synthase_LarB"/>
</dbReference>
<evidence type="ECO:0000313" key="5">
    <source>
        <dbReference type="Proteomes" id="UP000231932"/>
    </source>
</evidence>
<protein>
    <submittedName>
        <fullName evidence="3">1-(5-phosphoribosyl)-5-amino-4-imidazole-carboxylate carboxylase</fullName>
    </submittedName>
    <submittedName>
        <fullName evidence="4">Pyridinium-3,5-biscarboxylic acid mononucleotide synthase</fullName>
        <ecNumber evidence="4">3.-.-.-</ecNumber>
    </submittedName>
</protein>
<dbReference type="EC" id="3.-.-.-" evidence="4"/>
<dbReference type="Proteomes" id="UP000502196">
    <property type="component" value="Chromosome"/>
</dbReference>
<name>A0A2K8N5H5_9BACL</name>
<dbReference type="EMBL" id="CP024955">
    <property type="protein sequence ID" value="ATY84609.1"/>
    <property type="molecule type" value="Genomic_DNA"/>
</dbReference>
<dbReference type="NCBIfam" id="NF033503">
    <property type="entry name" value="LarB"/>
    <property type="match status" value="1"/>
</dbReference>
<reference evidence="4 6" key="3">
    <citation type="submission" date="2020-04" db="EMBL/GenBank/DDBJ databases">
        <authorList>
            <person name="Hogendoorn C."/>
        </authorList>
    </citation>
    <scope>NUCLEOTIDE SEQUENCE [LARGE SCALE GENOMIC DNA]</scope>
    <source>
        <strain evidence="4">COOX1</strain>
    </source>
</reference>
<keyword evidence="4" id="KW-0378">Hydrolase</keyword>
<dbReference type="InterPro" id="IPR000031">
    <property type="entry name" value="PurE_dom"/>
</dbReference>
<evidence type="ECO:0000313" key="4">
    <source>
        <dbReference type="EMBL" id="CAB3392331.1"/>
    </source>
</evidence>
<proteinExistence type="predicted"/>
<dbReference type="AlphaFoldDB" id="A0A2K8N5H5"/>
<gene>
    <name evidence="4" type="primary">larB</name>
    <name evidence="4" type="ORF">COOX1_1357</name>
    <name evidence="3" type="ORF">CVV65_06330</name>
</gene>
<dbReference type="OrthoDB" id="9782511at2"/>
<keyword evidence="1" id="KW-0472">Membrane</keyword>